<dbReference type="RefSeq" id="XP_013325003.1">
    <property type="nucleotide sequence ID" value="XM_013469549.1"/>
</dbReference>
<gene>
    <name evidence="1" type="ORF">T310_7654</name>
</gene>
<sequence length="212" mass="24356">MSLETFLMPLSSVLSSMLHRIRKLSRRAVEAMEGYTALLNDDPEFQNTLLSRMTRSGNCRHDIVLNLPPGTDVFWSPDMNCYVTEITAHEILCMSCTVHMTTLNTMDVQRYLQQSARAERLTSLHFEVKPAVWQRRDGAGRNPKSGNKQLDYDTFDTFKLATDIWDQVAHPQQVVRRLGLYHSQGQISKRFVGHSMDFIKLGSIRYTNQDPC</sequence>
<evidence type="ECO:0000313" key="2">
    <source>
        <dbReference type="Proteomes" id="UP000053958"/>
    </source>
</evidence>
<proteinExistence type="predicted"/>
<dbReference type="AlphaFoldDB" id="A0A0F4YKJ1"/>
<keyword evidence="2" id="KW-1185">Reference proteome</keyword>
<accession>A0A0F4YKJ1</accession>
<organism evidence="1 2">
    <name type="scientific">Rasamsonia emersonii (strain ATCC 16479 / CBS 393.64 / IMI 116815)</name>
    <dbReference type="NCBI Taxonomy" id="1408163"/>
    <lineage>
        <taxon>Eukaryota</taxon>
        <taxon>Fungi</taxon>
        <taxon>Dikarya</taxon>
        <taxon>Ascomycota</taxon>
        <taxon>Pezizomycotina</taxon>
        <taxon>Eurotiomycetes</taxon>
        <taxon>Eurotiomycetidae</taxon>
        <taxon>Eurotiales</taxon>
        <taxon>Trichocomaceae</taxon>
        <taxon>Rasamsonia</taxon>
    </lineage>
</organism>
<comment type="caution">
    <text evidence="1">The sequence shown here is derived from an EMBL/GenBank/DDBJ whole genome shotgun (WGS) entry which is preliminary data.</text>
</comment>
<name>A0A0F4YKJ1_RASE3</name>
<dbReference type="GeneID" id="25319924"/>
<dbReference type="EMBL" id="LASV01000460">
    <property type="protein sequence ID" value="KKA18391.1"/>
    <property type="molecule type" value="Genomic_DNA"/>
</dbReference>
<dbReference type="Proteomes" id="UP000053958">
    <property type="component" value="Unassembled WGS sequence"/>
</dbReference>
<protein>
    <submittedName>
        <fullName evidence="1">Uncharacterized protein</fullName>
    </submittedName>
</protein>
<evidence type="ECO:0000313" key="1">
    <source>
        <dbReference type="EMBL" id="KKA18391.1"/>
    </source>
</evidence>
<reference evidence="1 2" key="1">
    <citation type="submission" date="2015-04" db="EMBL/GenBank/DDBJ databases">
        <authorList>
            <person name="Heijne W.H."/>
            <person name="Fedorova N.D."/>
            <person name="Nierman W.C."/>
            <person name="Vollebregt A.W."/>
            <person name="Zhao Z."/>
            <person name="Wu L."/>
            <person name="Kumar M."/>
            <person name="Stam H."/>
            <person name="van den Berg M.A."/>
            <person name="Pel H.J."/>
        </authorList>
    </citation>
    <scope>NUCLEOTIDE SEQUENCE [LARGE SCALE GENOMIC DNA]</scope>
    <source>
        <strain evidence="1 2">CBS 393.64</strain>
    </source>
</reference>